<organism evidence="1">
    <name type="scientific">viral metagenome</name>
    <dbReference type="NCBI Taxonomy" id="1070528"/>
    <lineage>
        <taxon>unclassified sequences</taxon>
        <taxon>metagenomes</taxon>
        <taxon>organismal metagenomes</taxon>
    </lineage>
</organism>
<evidence type="ECO:0000313" key="1">
    <source>
        <dbReference type="EMBL" id="QHU07163.1"/>
    </source>
</evidence>
<proteinExistence type="predicted"/>
<reference evidence="1" key="1">
    <citation type="journal article" date="2020" name="Nature">
        <title>Giant virus diversity and host interactions through global metagenomics.</title>
        <authorList>
            <person name="Schulz F."/>
            <person name="Roux S."/>
            <person name="Paez-Espino D."/>
            <person name="Jungbluth S."/>
            <person name="Walsh D.A."/>
            <person name="Denef V.J."/>
            <person name="McMahon K.D."/>
            <person name="Konstantinidis K.T."/>
            <person name="Eloe-Fadrosh E.A."/>
            <person name="Kyrpides N.C."/>
            <person name="Woyke T."/>
        </authorList>
    </citation>
    <scope>NUCLEOTIDE SEQUENCE</scope>
    <source>
        <strain evidence="1">GVMAG-S-1040241-154</strain>
    </source>
</reference>
<dbReference type="EMBL" id="MN740684">
    <property type="protein sequence ID" value="QHU07163.1"/>
    <property type="molecule type" value="Genomic_DNA"/>
</dbReference>
<dbReference type="AlphaFoldDB" id="A0A6C0JP62"/>
<name>A0A6C0JP62_9ZZZZ</name>
<accession>A0A6C0JP62</accession>
<sequence>MNHYLYCLVFLILVSYTLSFDCTCFPIIKKLFEKKNHYNKYNKKNFITREIALRDRRYKLSKFQIDKTAADIVGPKKNNTNTINNIDDYSSFLNDSTIPSNY</sequence>
<protein>
    <submittedName>
        <fullName evidence="1">Uncharacterized protein</fullName>
    </submittedName>
</protein>